<feature type="compositionally biased region" description="Polar residues" evidence="1">
    <location>
        <begin position="244"/>
        <end position="254"/>
    </location>
</feature>
<feature type="region of interest" description="Disordered" evidence="1">
    <location>
        <begin position="543"/>
        <end position="587"/>
    </location>
</feature>
<sequence>MLKFHTKDKPSMDLSLRGSQINLATRQKPKPKFSSQSNLWKSSVRSSANLRPRSASYFDRRHQTSPFSLRPQSADPKFGRNFQSPCGSFSTTTDSEFSHLNLGKRKLNKFQSVSSSSLLKLLLEEPIKRPWLCRDSTPTVHSDGDASSSRDNQSELSSYRRSNSYTSLHKPLNIEKFMTTLRQPTRKVTSASSMQHTSRTGQVTTKESYSYQHTSSSSASLSAQALIASLKAEKPDLPGRVSFSKPSTEVVSDQDSSDYDNPAHPSFYENSALKSQTESISAPGPVKPEDYNFKTKPADTSQLDKDLCSLNLKKSVHFGSTANGEEIVAETFEYPKCPSENCSCSTRSSSSSSLQDPSSPKCYCNLPNCKFYADTLKKPSNIGAETEIGPSKSSTTMDKPSSSPSHKISRDLKEPEESQVIRDYKNAVGEQLENSVVKNLLDEGKSKSHASTLNNFELPSYLSKYSNPSHASSEPLDKPNNIAEKNNVINTYKSEVGKKDFLKMDNKLESSTSGAGKKSTTETVINNYLKVAASTASIIKKKENNKTSEAEQKKLPVSGSSTTTITSSMSSHNSLNAKTKPPKTSIAPLTQNNIKKAKSFGNLREDSNLHEFNLDKIDSWMSMHEESHHRSKSTLTKHGSLDDSFEKFTRETLDAMSALDGDEEDDKNSPRSLDQSQDDSTYDEIVSVIKEIEEDKKKDNFAERMNSEMDLKISSTPSIGTPHPTGESSVVPPKSPDKFRDILSYLDNVEDSCEKTLLETRRSMPDTNRTEVEFVVEPDIAEDVPKLSDLLMLPNHQLARRIIALSLRANELANAVHLSKEHVMKVRTEKQKTIRAEKANAANRMKEQKKHYETIVKRHQGFIEQLLKDKGSLCEKVAALTRRLESQNQAWEHKLETEVTRVKETTLAGEKIRRERWVRENTKKIKELTVKGLEAEINKMNCNHQQQITELKRAHQQQLLDALEDARLKHEQIESSIRESCAQDRESIISKERNAIRERFERQLEEERQAFDEQKQKLSEDFSSEKERLQNELKAKDVELQTKRSEWQREKETELGQTVTELHEKMSKQEEKFLNRINSIEKQYEADFEIWKKEYENNCKSQQVEKENAIRQHYRAERDRQIDAIVQRMDAEALKNNEEFENKISRLREKYEKDLQELETVEKSMRDKYNATRSKLAESDAQKRNFQAEIKQLQIEFEHSKKMCSEFLMERDQLRENLRNEIQNEVQALKLERDEEIQKIHKRVQQAIEKKDATIDILQKENGGLRERCLKLEAVIRQQRKDYCVK</sequence>
<dbReference type="GO" id="GO:0005929">
    <property type="term" value="C:cilium"/>
    <property type="evidence" value="ECO:0007669"/>
    <property type="project" value="GOC"/>
</dbReference>
<dbReference type="VEuPathDB" id="VectorBase:SCAU005359"/>
<dbReference type="InterPro" id="IPR030465">
    <property type="entry name" value="CEP131"/>
</dbReference>
<dbReference type="STRING" id="35570.A0A1I8P6U8"/>
<feature type="compositionally biased region" description="Low complexity" evidence="1">
    <location>
        <begin position="558"/>
        <end position="574"/>
    </location>
</feature>
<feature type="region of interest" description="Disordered" evidence="1">
    <location>
        <begin position="179"/>
        <end position="211"/>
    </location>
</feature>
<feature type="compositionally biased region" description="Basic and acidic residues" evidence="1">
    <location>
        <begin position="543"/>
        <end position="554"/>
    </location>
</feature>
<dbReference type="EnsemblMetazoa" id="SCAU005359-RA">
    <property type="protein sequence ID" value="SCAU005359-PA"/>
    <property type="gene ID" value="SCAU005359"/>
</dbReference>
<feature type="compositionally biased region" description="Polar residues" evidence="1">
    <location>
        <begin position="391"/>
        <end position="406"/>
    </location>
</feature>
<reference evidence="2" key="1">
    <citation type="submission" date="2020-05" db="UniProtKB">
        <authorList>
            <consortium name="EnsemblMetazoa"/>
        </authorList>
    </citation>
    <scope>IDENTIFICATION</scope>
    <source>
        <strain evidence="2">USDA</strain>
    </source>
</reference>
<dbReference type="Proteomes" id="UP000095300">
    <property type="component" value="Unassembled WGS sequence"/>
</dbReference>
<evidence type="ECO:0000313" key="2">
    <source>
        <dbReference type="EnsemblMetazoa" id="SCAU005359-PA"/>
    </source>
</evidence>
<proteinExistence type="predicted"/>
<protein>
    <recommendedName>
        <fullName evidence="4">Centrosomal protein of 131 kDa</fullName>
    </recommendedName>
</protein>
<organism evidence="2 3">
    <name type="scientific">Stomoxys calcitrans</name>
    <name type="common">Stable fly</name>
    <name type="synonym">Conops calcitrans</name>
    <dbReference type="NCBI Taxonomy" id="35570"/>
    <lineage>
        <taxon>Eukaryota</taxon>
        <taxon>Metazoa</taxon>
        <taxon>Ecdysozoa</taxon>
        <taxon>Arthropoda</taxon>
        <taxon>Hexapoda</taxon>
        <taxon>Insecta</taxon>
        <taxon>Pterygota</taxon>
        <taxon>Neoptera</taxon>
        <taxon>Endopterygota</taxon>
        <taxon>Diptera</taxon>
        <taxon>Brachycera</taxon>
        <taxon>Muscomorpha</taxon>
        <taxon>Muscoidea</taxon>
        <taxon>Muscidae</taxon>
        <taxon>Stomoxys</taxon>
    </lineage>
</organism>
<feature type="region of interest" description="Disordered" evidence="1">
    <location>
        <begin position="236"/>
        <end position="290"/>
    </location>
</feature>
<evidence type="ECO:0000313" key="3">
    <source>
        <dbReference type="Proteomes" id="UP000095300"/>
    </source>
</evidence>
<feature type="compositionally biased region" description="Polar residues" evidence="1">
    <location>
        <begin position="180"/>
        <end position="211"/>
    </location>
</feature>
<gene>
    <name evidence="2" type="primary">106082566</name>
</gene>
<feature type="region of interest" description="Disordered" evidence="1">
    <location>
        <begin position="22"/>
        <end position="76"/>
    </location>
</feature>
<keyword evidence="3" id="KW-1185">Reference proteome</keyword>
<feature type="region of interest" description="Disordered" evidence="1">
    <location>
        <begin position="714"/>
        <end position="736"/>
    </location>
</feature>
<dbReference type="GO" id="GO:0010824">
    <property type="term" value="P:regulation of centrosome duplication"/>
    <property type="evidence" value="ECO:0007669"/>
    <property type="project" value="TreeGrafter"/>
</dbReference>
<feature type="compositionally biased region" description="Polar residues" evidence="1">
    <location>
        <begin position="33"/>
        <end position="49"/>
    </location>
</feature>
<dbReference type="PANTHER" id="PTHR31540">
    <property type="entry name" value="CENTROSOMAL PROTEIN OF 131 KDA"/>
    <property type="match status" value="1"/>
</dbReference>
<dbReference type="KEGG" id="scac:106082566"/>
<feature type="region of interest" description="Disordered" evidence="1">
    <location>
        <begin position="381"/>
        <end position="418"/>
    </location>
</feature>
<feature type="region of interest" description="Disordered" evidence="1">
    <location>
        <begin position="1011"/>
        <end position="1030"/>
    </location>
</feature>
<feature type="compositionally biased region" description="Polar residues" evidence="1">
    <location>
        <begin position="136"/>
        <end position="162"/>
    </location>
</feature>
<accession>A0A1I8P6U8</accession>
<dbReference type="GO" id="GO:0035735">
    <property type="term" value="P:intraciliary transport involved in cilium assembly"/>
    <property type="evidence" value="ECO:0007669"/>
    <property type="project" value="InterPro"/>
</dbReference>
<feature type="region of interest" description="Disordered" evidence="1">
    <location>
        <begin position="658"/>
        <end position="683"/>
    </location>
</feature>
<dbReference type="PANTHER" id="PTHR31540:SF1">
    <property type="entry name" value="CENTROSOMAL PROTEIN OF 131 KDA"/>
    <property type="match status" value="1"/>
</dbReference>
<feature type="region of interest" description="Disordered" evidence="1">
    <location>
        <begin position="133"/>
        <end position="162"/>
    </location>
</feature>
<dbReference type="OrthoDB" id="197735at2759"/>
<evidence type="ECO:0000256" key="1">
    <source>
        <dbReference type="SAM" id="MobiDB-lite"/>
    </source>
</evidence>
<name>A0A1I8P6U8_STOCA</name>
<feature type="compositionally biased region" description="Basic and acidic residues" evidence="1">
    <location>
        <begin position="408"/>
        <end position="418"/>
    </location>
</feature>
<feature type="compositionally biased region" description="Polar residues" evidence="1">
    <location>
        <begin position="268"/>
        <end position="280"/>
    </location>
</feature>
<dbReference type="GO" id="GO:0034451">
    <property type="term" value="C:centriolar satellite"/>
    <property type="evidence" value="ECO:0007669"/>
    <property type="project" value="TreeGrafter"/>
</dbReference>
<evidence type="ECO:0008006" key="4">
    <source>
        <dbReference type="Google" id="ProtNLM"/>
    </source>
</evidence>
<feature type="region of interest" description="Disordered" evidence="1">
    <location>
        <begin position="465"/>
        <end position="485"/>
    </location>
</feature>